<evidence type="ECO:0008006" key="3">
    <source>
        <dbReference type="Google" id="ProtNLM"/>
    </source>
</evidence>
<gene>
    <name evidence="1" type="ORF">LIER_34013</name>
</gene>
<protein>
    <recommendedName>
        <fullName evidence="3">Reverse transcriptase domain-containing protein</fullName>
    </recommendedName>
</protein>
<proteinExistence type="predicted"/>
<dbReference type="EMBL" id="BAABME010013977">
    <property type="protein sequence ID" value="GAA0186725.1"/>
    <property type="molecule type" value="Genomic_DNA"/>
</dbReference>
<accession>A0AAV3S1L4</accession>
<name>A0AAV3S1L4_LITER</name>
<sequence length="95" mass="10926">MIQNLERKVRGGNVILKMDTAKAFNRISWGFIREVHAAFGVNVSFVDLISTSEKKSWHWATWEKMCYPYQEGGLMGSIFILCKLKLLILVNGKVY</sequence>
<comment type="caution">
    <text evidence="1">The sequence shown here is derived from an EMBL/GenBank/DDBJ whole genome shotgun (WGS) entry which is preliminary data.</text>
</comment>
<dbReference type="Proteomes" id="UP001454036">
    <property type="component" value="Unassembled WGS sequence"/>
</dbReference>
<dbReference type="AlphaFoldDB" id="A0AAV3S1L4"/>
<reference evidence="1 2" key="1">
    <citation type="submission" date="2024-01" db="EMBL/GenBank/DDBJ databases">
        <title>The complete chloroplast genome sequence of Lithospermum erythrorhizon: insights into the phylogenetic relationship among Boraginaceae species and the maternal lineages of purple gromwells.</title>
        <authorList>
            <person name="Okada T."/>
            <person name="Watanabe K."/>
        </authorList>
    </citation>
    <scope>NUCLEOTIDE SEQUENCE [LARGE SCALE GENOMIC DNA]</scope>
</reference>
<organism evidence="1 2">
    <name type="scientific">Lithospermum erythrorhizon</name>
    <name type="common">Purple gromwell</name>
    <name type="synonym">Lithospermum officinale var. erythrorhizon</name>
    <dbReference type="NCBI Taxonomy" id="34254"/>
    <lineage>
        <taxon>Eukaryota</taxon>
        <taxon>Viridiplantae</taxon>
        <taxon>Streptophyta</taxon>
        <taxon>Embryophyta</taxon>
        <taxon>Tracheophyta</taxon>
        <taxon>Spermatophyta</taxon>
        <taxon>Magnoliopsida</taxon>
        <taxon>eudicotyledons</taxon>
        <taxon>Gunneridae</taxon>
        <taxon>Pentapetalae</taxon>
        <taxon>asterids</taxon>
        <taxon>lamiids</taxon>
        <taxon>Boraginales</taxon>
        <taxon>Boraginaceae</taxon>
        <taxon>Boraginoideae</taxon>
        <taxon>Lithospermeae</taxon>
        <taxon>Lithospermum</taxon>
    </lineage>
</organism>
<keyword evidence="2" id="KW-1185">Reference proteome</keyword>
<evidence type="ECO:0000313" key="2">
    <source>
        <dbReference type="Proteomes" id="UP001454036"/>
    </source>
</evidence>
<evidence type="ECO:0000313" key="1">
    <source>
        <dbReference type="EMBL" id="GAA0186725.1"/>
    </source>
</evidence>